<protein>
    <submittedName>
        <fullName evidence="1">Uncharacterized protein</fullName>
    </submittedName>
</protein>
<dbReference type="EMBL" id="JAMRXG010000038">
    <property type="protein sequence ID" value="MCM6779080.1"/>
    <property type="molecule type" value="Genomic_DNA"/>
</dbReference>
<reference evidence="1" key="1">
    <citation type="submission" date="2022-06" db="EMBL/GenBank/DDBJ databases">
        <title>Novel species in genus nocardia.</title>
        <authorList>
            <person name="Li F."/>
        </authorList>
    </citation>
    <scope>NUCLEOTIDE SEQUENCE</scope>
    <source>
        <strain evidence="1">CDC141</strain>
    </source>
</reference>
<evidence type="ECO:0000313" key="1">
    <source>
        <dbReference type="EMBL" id="MCM6779080.1"/>
    </source>
</evidence>
<gene>
    <name evidence="1" type="ORF">NDR86_36950</name>
</gene>
<proteinExistence type="predicted"/>
<evidence type="ECO:0000313" key="2">
    <source>
        <dbReference type="Proteomes" id="UP001139157"/>
    </source>
</evidence>
<comment type="caution">
    <text evidence="1">The sequence shown here is derived from an EMBL/GenBank/DDBJ whole genome shotgun (WGS) entry which is preliminary data.</text>
</comment>
<keyword evidence="2" id="KW-1185">Reference proteome</keyword>
<dbReference type="AlphaFoldDB" id="A0A9X2J2D9"/>
<dbReference type="RefSeq" id="WP_251918974.1">
    <property type="nucleotide sequence ID" value="NZ_JAMRXG010000038.1"/>
</dbReference>
<name>A0A9X2J2D9_9NOCA</name>
<organism evidence="1 2">
    <name type="scientific">Nocardia pulmonis</name>
    <dbReference type="NCBI Taxonomy" id="2951408"/>
    <lineage>
        <taxon>Bacteria</taxon>
        <taxon>Bacillati</taxon>
        <taxon>Actinomycetota</taxon>
        <taxon>Actinomycetes</taxon>
        <taxon>Mycobacteriales</taxon>
        <taxon>Nocardiaceae</taxon>
        <taxon>Nocardia</taxon>
    </lineage>
</organism>
<accession>A0A9X2J2D9</accession>
<dbReference type="Proteomes" id="UP001139157">
    <property type="component" value="Unassembled WGS sequence"/>
</dbReference>
<sequence length="164" mass="18008">MYAIASIAGFCAAHGIWSISDGATLIPILGYEQHDGARGMERFVFDDIADSARAGQTALATGRDQWARAVLVTDAYLHLDTGRVDALIVDAVEYFSSRRSLQLAIPYRPQQDPEGFGVYQPQLLDTTGFDEFDYDVLAESFNSGVGSHEHAAAIWSEFRLDESL</sequence>